<dbReference type="AlphaFoldDB" id="A0A0D0U6Z9"/>
<sequence>MMKNQNISSTMKNCIIPRPRLKQTSHILIQKISYISNITRRLKMKKMPVKEGLKVYRLQPT</sequence>
<dbReference type="HOGENOM" id="CLU_2922563_0_0_1"/>
<reference evidence="1" key="1">
    <citation type="submission" date="2015-01" db="EMBL/GenBank/DDBJ databases">
        <title>The Genome Sequence of Cryptococcus gattii CA1280.</title>
        <authorList>
            <consortium name="The Broad Institute Genomics Platform"/>
            <person name="Cuomo C."/>
            <person name="Litvintseva A."/>
            <person name="Chen Y."/>
            <person name="Heitman J."/>
            <person name="Sun S."/>
            <person name="Springer D."/>
            <person name="Dromer F."/>
            <person name="Young S."/>
            <person name="Zeng Q."/>
            <person name="Gargeya S."/>
            <person name="Abouelleil A."/>
            <person name="Alvarado L."/>
            <person name="Chapman S.B."/>
            <person name="Gainer-Dewar J."/>
            <person name="Goldberg J."/>
            <person name="Griggs A."/>
            <person name="Gujja S."/>
            <person name="Hansen M."/>
            <person name="Howarth C."/>
            <person name="Imamovic A."/>
            <person name="Larimer J."/>
            <person name="Murphy C."/>
            <person name="Naylor J."/>
            <person name="Pearson M."/>
            <person name="Priest M."/>
            <person name="Roberts A."/>
            <person name="Saif S."/>
            <person name="Shea T."/>
            <person name="Sykes S."/>
            <person name="Wortman J."/>
            <person name="Nusbaum C."/>
            <person name="Birren B."/>
        </authorList>
    </citation>
    <scope>NUCLEOTIDE SEQUENCE [LARGE SCALE GENOMIC DNA]</scope>
    <source>
        <strain evidence="1">CA1280</strain>
    </source>
</reference>
<proteinExistence type="predicted"/>
<evidence type="ECO:0000313" key="1">
    <source>
        <dbReference type="EMBL" id="KIR43988.1"/>
    </source>
</evidence>
<dbReference type="EMBL" id="KN848043">
    <property type="protein sequence ID" value="KIR43988.1"/>
    <property type="molecule type" value="Genomic_DNA"/>
</dbReference>
<name>A0A0D0U6Z9_CRYGA</name>
<organism evidence="1">
    <name type="scientific">Cryptococcus bacillisporus CA1280</name>
    <dbReference type="NCBI Taxonomy" id="1296109"/>
    <lineage>
        <taxon>Eukaryota</taxon>
        <taxon>Fungi</taxon>
        <taxon>Dikarya</taxon>
        <taxon>Basidiomycota</taxon>
        <taxon>Agaricomycotina</taxon>
        <taxon>Tremellomycetes</taxon>
        <taxon>Tremellales</taxon>
        <taxon>Cryptococcaceae</taxon>
        <taxon>Cryptococcus</taxon>
        <taxon>Cryptococcus gattii species complex</taxon>
    </lineage>
</organism>
<protein>
    <submittedName>
        <fullName evidence="1">Uncharacterized protein</fullName>
    </submittedName>
</protein>
<gene>
    <name evidence="1" type="ORF">I312_06811</name>
</gene>
<accession>A0A0D0U6Z9</accession>